<evidence type="ECO:0000313" key="3">
    <source>
        <dbReference type="Proteomes" id="UP000776651"/>
    </source>
</evidence>
<comment type="caution">
    <text evidence="2">The sequence shown here is derived from an EMBL/GenBank/DDBJ whole genome shotgun (WGS) entry which is preliminary data.</text>
</comment>
<evidence type="ECO:0000256" key="1">
    <source>
        <dbReference type="SAM" id="MobiDB-lite"/>
    </source>
</evidence>
<accession>A0ABS7JK39</accession>
<keyword evidence="3" id="KW-1185">Reference proteome</keyword>
<sequence>MAEKERRSAQSSDGGFESDGPGKVKAPDLGSATRKRVSGKGRRLRKEGAKLVFGARMPRTAADPPVIVVDPVGDHYFDFGHPSNRGGRQRSLVQSLTKCGAIRDALFEALTRYGTGKASQTCRKSAQACEAVARLLPSIASDATAPEHLPSDLFARVEDEMERLNGNPLTSHQLNELNWARAVFALVPGCNHVETAPTYSASKKSHTWVEDEKGRLLVEDDEVVGDLDVERLIKHCSSMIQSVVARQDQLDHLLDTGAFSNQGPEDEATLRLAFELRNLHMFRPLIPKELRANYPALWKKIEAVGWQRVARTAFPLPQDMVAFAVMLALQTRLNASVLAMLDLDTLELVEASEDGGGPRIQGQPYKLRARSPYPVDAPATDLAENPSAIVGFLKRWTKFLRPHAGPFAHKLFIFSPARPSAEAKSFAHLDCHLLRRETKGLGREVGIANLTPTMLRDFGINVVHEASGGDPVIMRAAGNWRSLATGERHYFGPAARRRGREAVGMALLVEDRRRETAIDPLARPGGSDLLSATDGWKCANPFDGPGGWADRGLCGAIGLCPICPHGEIDTAWPAWSFVRAIALLKRIESGIAENPLSDWALTYAPVADELLEIWLPMFPPEVVAEARMLPLITFQELPHVR</sequence>
<dbReference type="RefSeq" id="WP_221598832.1">
    <property type="nucleotide sequence ID" value="NZ_JAIGNQ010000004.1"/>
</dbReference>
<reference evidence="2 3" key="1">
    <citation type="submission" date="2021-08" db="EMBL/GenBank/DDBJ databases">
        <title>Comparative Genomics Analysis of the Genus Qipengyuania Reveals Extensive Genetic Diversity and Metabolic Versatility, Including the Description of Fifteen Novel Species.</title>
        <authorList>
            <person name="Liu Y."/>
        </authorList>
    </citation>
    <scope>NUCLEOTIDE SEQUENCE [LARGE SCALE GENOMIC DNA]</scope>
    <source>
        <strain evidence="2 3">GH25</strain>
    </source>
</reference>
<dbReference type="EMBL" id="JAIGNQ010000004">
    <property type="protein sequence ID" value="MBX7489761.1"/>
    <property type="molecule type" value="Genomic_DNA"/>
</dbReference>
<proteinExistence type="predicted"/>
<feature type="region of interest" description="Disordered" evidence="1">
    <location>
        <begin position="1"/>
        <end position="43"/>
    </location>
</feature>
<evidence type="ECO:0000313" key="2">
    <source>
        <dbReference type="EMBL" id="MBX7489761.1"/>
    </source>
</evidence>
<gene>
    <name evidence="2" type="ORF">K3177_14730</name>
</gene>
<protein>
    <submittedName>
        <fullName evidence="2">Uncharacterized protein</fullName>
    </submittedName>
</protein>
<name>A0ABS7JK39_9SPHN</name>
<feature type="compositionally biased region" description="Basic residues" evidence="1">
    <location>
        <begin position="33"/>
        <end position="43"/>
    </location>
</feature>
<dbReference type="Proteomes" id="UP000776651">
    <property type="component" value="Unassembled WGS sequence"/>
</dbReference>
<organism evidence="2 3">
    <name type="scientific">Qipengyuania pacifica</name>
    <dbReference type="NCBI Taxonomy" id="2860199"/>
    <lineage>
        <taxon>Bacteria</taxon>
        <taxon>Pseudomonadati</taxon>
        <taxon>Pseudomonadota</taxon>
        <taxon>Alphaproteobacteria</taxon>
        <taxon>Sphingomonadales</taxon>
        <taxon>Erythrobacteraceae</taxon>
        <taxon>Qipengyuania</taxon>
    </lineage>
</organism>